<evidence type="ECO:0000313" key="2">
    <source>
        <dbReference type="EMBL" id="GES99176.1"/>
    </source>
</evidence>
<dbReference type="AlphaFoldDB" id="A0A2Z6RAN2"/>
<sequence length="260" mass="30871">MYRGRLLNRSESFNKSLEKSLIKHADTIQYLRIEWEPVIKGFLSYFVNLLSLEIYLPIFINRNDSENILLPNLKTLKTRVISLKILANIIKNTKGNLSEISIGYNDNYCKMLIQAIYQNCPKLKYLHLTLHGNSNSLILEIENLLIYCQVLNGLVINVNEDHLDKFNWHKLFQILTKSSPNSLFKFKFFTTMIFKLDEMKFFFDNWKDRNPMLIRISNGNQFYFRIEEVRNLIEEYKEKGIIKNYSINNGIISCENFEWV</sequence>
<accession>A0A2Z6RAN2</accession>
<evidence type="ECO:0008006" key="4">
    <source>
        <dbReference type="Google" id="ProtNLM"/>
    </source>
</evidence>
<proteinExistence type="predicted"/>
<dbReference type="Proteomes" id="UP000615446">
    <property type="component" value="Unassembled WGS sequence"/>
</dbReference>
<reference evidence="2" key="2">
    <citation type="submission" date="2019-10" db="EMBL/GenBank/DDBJ databases">
        <title>Conservation and host-specific expression of non-tandemly repeated heterogenous ribosome RNA gene in arbuscular mycorrhizal fungi.</title>
        <authorList>
            <person name="Maeda T."/>
            <person name="Kobayashi Y."/>
            <person name="Nakagawa T."/>
            <person name="Ezawa T."/>
            <person name="Yamaguchi K."/>
            <person name="Bino T."/>
            <person name="Nishimoto Y."/>
            <person name="Shigenobu S."/>
            <person name="Kawaguchi M."/>
        </authorList>
    </citation>
    <scope>NUCLEOTIDE SEQUENCE</scope>
    <source>
        <strain evidence="2">HR1</strain>
    </source>
</reference>
<comment type="caution">
    <text evidence="1">The sequence shown here is derived from an EMBL/GenBank/DDBJ whole genome shotgun (WGS) entry which is preliminary data.</text>
</comment>
<dbReference type="Proteomes" id="UP000247702">
    <property type="component" value="Unassembled WGS sequence"/>
</dbReference>
<dbReference type="EMBL" id="BLAL01000278">
    <property type="protein sequence ID" value="GES99176.1"/>
    <property type="molecule type" value="Genomic_DNA"/>
</dbReference>
<protein>
    <recommendedName>
        <fullName evidence="4">F-box domain-containing protein</fullName>
    </recommendedName>
</protein>
<dbReference type="OrthoDB" id="2307203at2759"/>
<reference evidence="1 3" key="1">
    <citation type="submission" date="2017-11" db="EMBL/GenBank/DDBJ databases">
        <title>The genome of Rhizophagus clarus HR1 reveals common genetic basis of auxotrophy among arbuscular mycorrhizal fungi.</title>
        <authorList>
            <person name="Kobayashi Y."/>
        </authorList>
    </citation>
    <scope>NUCLEOTIDE SEQUENCE [LARGE SCALE GENOMIC DNA]</scope>
    <source>
        <strain evidence="1 3">HR1</strain>
    </source>
</reference>
<dbReference type="SUPFAM" id="SSF52047">
    <property type="entry name" value="RNI-like"/>
    <property type="match status" value="1"/>
</dbReference>
<evidence type="ECO:0000313" key="3">
    <source>
        <dbReference type="Proteomes" id="UP000247702"/>
    </source>
</evidence>
<evidence type="ECO:0000313" key="1">
    <source>
        <dbReference type="EMBL" id="GBB94934.1"/>
    </source>
</evidence>
<gene>
    <name evidence="2" type="ORF">RCL2_002568900</name>
    <name evidence="1" type="ORF">RclHR1_24440003</name>
</gene>
<name>A0A2Z6RAN2_9GLOM</name>
<dbReference type="EMBL" id="BEXD01001607">
    <property type="protein sequence ID" value="GBB94934.1"/>
    <property type="molecule type" value="Genomic_DNA"/>
</dbReference>
<keyword evidence="3" id="KW-1185">Reference proteome</keyword>
<organism evidence="1 3">
    <name type="scientific">Rhizophagus clarus</name>
    <dbReference type="NCBI Taxonomy" id="94130"/>
    <lineage>
        <taxon>Eukaryota</taxon>
        <taxon>Fungi</taxon>
        <taxon>Fungi incertae sedis</taxon>
        <taxon>Mucoromycota</taxon>
        <taxon>Glomeromycotina</taxon>
        <taxon>Glomeromycetes</taxon>
        <taxon>Glomerales</taxon>
        <taxon>Glomeraceae</taxon>
        <taxon>Rhizophagus</taxon>
    </lineage>
</organism>